<dbReference type="EMBL" id="CAADFX010000050">
    <property type="protein sequence ID" value="VFK56627.1"/>
    <property type="molecule type" value="Genomic_DNA"/>
</dbReference>
<dbReference type="EMBL" id="CAADFY010000003">
    <property type="protein sequence ID" value="VFK51758.1"/>
    <property type="molecule type" value="Genomic_DNA"/>
</dbReference>
<reference evidence="2" key="1">
    <citation type="submission" date="2019-02" db="EMBL/GenBank/DDBJ databases">
        <authorList>
            <person name="Gruber-Vodicka R. H."/>
            <person name="Seah K. B. B."/>
        </authorList>
    </citation>
    <scope>NUCLEOTIDE SEQUENCE</scope>
    <source>
        <strain evidence="3">BECK_BY1</strain>
        <strain evidence="1">BECK_BY2</strain>
        <strain evidence="2">BECK_BY3</strain>
    </source>
</reference>
<accession>A0A450ZDB4</accession>
<name>A0A450ZDB4_9GAMM</name>
<evidence type="ECO:0000313" key="1">
    <source>
        <dbReference type="EMBL" id="VFK50514.1"/>
    </source>
</evidence>
<proteinExistence type="predicted"/>
<sequence>MGLEFLPRRKISRYVRNDINLQIVLSKIFRLTPIYGDHNWKGLSIF</sequence>
<gene>
    <name evidence="3" type="ORF">BECKTUN1418D_GA0071000_105021</name>
    <name evidence="1" type="ORF">BECKTUN1418E_GA0071001_100349</name>
    <name evidence="2" type="ORF">BECKTUN1418F_GA0071002_100349</name>
</gene>
<dbReference type="AlphaFoldDB" id="A0A450ZDB4"/>
<protein>
    <submittedName>
        <fullName evidence="2">Uncharacterized protein</fullName>
    </submittedName>
</protein>
<dbReference type="EMBL" id="CAADFV010000003">
    <property type="protein sequence ID" value="VFK50514.1"/>
    <property type="molecule type" value="Genomic_DNA"/>
</dbReference>
<evidence type="ECO:0000313" key="3">
    <source>
        <dbReference type="EMBL" id="VFK56627.1"/>
    </source>
</evidence>
<evidence type="ECO:0000313" key="2">
    <source>
        <dbReference type="EMBL" id="VFK51758.1"/>
    </source>
</evidence>
<organism evidence="2">
    <name type="scientific">Candidatus Kentrum sp. TUN</name>
    <dbReference type="NCBI Taxonomy" id="2126343"/>
    <lineage>
        <taxon>Bacteria</taxon>
        <taxon>Pseudomonadati</taxon>
        <taxon>Pseudomonadota</taxon>
        <taxon>Gammaproteobacteria</taxon>
        <taxon>Candidatus Kentrum</taxon>
    </lineage>
</organism>